<evidence type="ECO:0000313" key="2">
    <source>
        <dbReference type="Proteomes" id="UP000675781"/>
    </source>
</evidence>
<name>A0A941ITZ9_9ACTN</name>
<keyword evidence="2" id="KW-1185">Reference proteome</keyword>
<organism evidence="1 2">
    <name type="scientific">Actinospica durhamensis</name>
    <dbReference type="NCBI Taxonomy" id="1508375"/>
    <lineage>
        <taxon>Bacteria</taxon>
        <taxon>Bacillati</taxon>
        <taxon>Actinomycetota</taxon>
        <taxon>Actinomycetes</taxon>
        <taxon>Catenulisporales</taxon>
        <taxon>Actinospicaceae</taxon>
        <taxon>Actinospica</taxon>
    </lineage>
</organism>
<dbReference type="Proteomes" id="UP000675781">
    <property type="component" value="Unassembled WGS sequence"/>
</dbReference>
<dbReference type="AlphaFoldDB" id="A0A941ITZ9"/>
<sequence length="591" mass="61557">MTAVAAVAALATVGVVVSNSGRHGDSVVKAVACAPATLASCLIKAPAGAIQLGFDSGWDQTTAPSVDGYASNITGDAKGMTSDTSNEVGGDGESGLVHADWNAVDGDNVDLVLLEFATLKGAQAWNDTRSAEILAAYPGQSAGIPGDSTGAAHAGAKPDSRGDFDAAYSTVVGDLVLNVAYSSPNQLETADLRNWVGTELASLHSAPAPAADAPAPAPGMEEVACENLRACLPSRPSGDVPWAWSYKSSWVSASTLTPAQFGKIWWQPNAQIAVQGAFNLADMTGVVHTSWANADDSQQADVYIAQALTEEGASFVYSRDFGEPQWGAGLKGISYAIPGEPEAQAWYTNKTDSHGLTQFTFIDQIGNVVVHAWFYFAGSLNKTLANAWAKTITDRVKASAHQVDLGLPSLAAPAIKTVAQGTCPTSDNCLAPLPAGASDTTSKSLYEANTSVSATTYATEYDTLYGLQYGTWLTADGFQSAEHREWSAKSGATADAVVLKFGSAAQAKASATIEYGLSDEAERSCTVSAAADTLCLAEPVSTSDYYQTETVQVLAWKGDYEVRVTVAISDRADLAEAYAWAEQQLALLPAA</sequence>
<proteinExistence type="predicted"/>
<protein>
    <submittedName>
        <fullName evidence="1">Uncharacterized protein</fullName>
    </submittedName>
</protein>
<gene>
    <name evidence="1" type="ORF">KDL01_34070</name>
</gene>
<dbReference type="RefSeq" id="WP_212532805.1">
    <property type="nucleotide sequence ID" value="NZ_JAGSOG010000281.1"/>
</dbReference>
<accession>A0A941ITZ9</accession>
<dbReference type="EMBL" id="JAGSOG010000281">
    <property type="protein sequence ID" value="MBR7838347.1"/>
    <property type="molecule type" value="Genomic_DNA"/>
</dbReference>
<reference evidence="1" key="1">
    <citation type="submission" date="2021-04" db="EMBL/GenBank/DDBJ databases">
        <title>Genome based classification of Actinospica acidithermotolerans sp. nov., an actinobacterium isolated from an Indonesian hot spring.</title>
        <authorList>
            <person name="Kusuma A.B."/>
            <person name="Putra K.E."/>
            <person name="Nafisah S."/>
            <person name="Loh J."/>
            <person name="Nouioui I."/>
            <person name="Goodfellow M."/>
        </authorList>
    </citation>
    <scope>NUCLEOTIDE SEQUENCE</scope>
    <source>
        <strain evidence="1">CSCA 57</strain>
    </source>
</reference>
<evidence type="ECO:0000313" key="1">
    <source>
        <dbReference type="EMBL" id="MBR7838347.1"/>
    </source>
</evidence>
<comment type="caution">
    <text evidence="1">The sequence shown here is derived from an EMBL/GenBank/DDBJ whole genome shotgun (WGS) entry which is preliminary data.</text>
</comment>